<dbReference type="InterPro" id="IPR011051">
    <property type="entry name" value="RmlC_Cupin_sf"/>
</dbReference>
<protein>
    <submittedName>
        <fullName evidence="1">Cysteine dioxygenase family protein</fullName>
    </submittedName>
</protein>
<sequence>MTKVRNQRRAAVEPLMADIAAIAAEGPIDRERLARISQRLQRLTGLQALFPVSEFPPPAPGSGKTSCRYLLYQDPRTGVTLYLNTIVAGKTTKPHNHGTWAVIVAIEGEELNRIYRRTDDGSDPGHAVLELEREYTVKPGAPIEFMPDDIHSIHVDQGPAVRHLHLYGQPLESLTGRLGFDLETGEVANYNKNYMRPTVGSDLG</sequence>
<proteinExistence type="predicted"/>
<evidence type="ECO:0000313" key="2">
    <source>
        <dbReference type="Proteomes" id="UP001501671"/>
    </source>
</evidence>
<dbReference type="EMBL" id="BAABFO010000003">
    <property type="protein sequence ID" value="GAA4326238.1"/>
    <property type="molecule type" value="Genomic_DNA"/>
</dbReference>
<keyword evidence="1" id="KW-0560">Oxidoreductase</keyword>
<dbReference type="CDD" id="cd10548">
    <property type="entry name" value="cupin_CDO"/>
    <property type="match status" value="1"/>
</dbReference>
<dbReference type="SUPFAM" id="SSF51182">
    <property type="entry name" value="RmlC-like cupins"/>
    <property type="match status" value="1"/>
</dbReference>
<comment type="caution">
    <text evidence="1">The sequence shown here is derived from an EMBL/GenBank/DDBJ whole genome shotgun (WGS) entry which is preliminary data.</text>
</comment>
<name>A0ABP8GKU8_9BURK</name>
<dbReference type="Proteomes" id="UP001501671">
    <property type="component" value="Unassembled WGS sequence"/>
</dbReference>
<dbReference type="Gene3D" id="2.60.120.10">
    <property type="entry name" value="Jelly Rolls"/>
    <property type="match status" value="1"/>
</dbReference>
<reference evidence="2" key="1">
    <citation type="journal article" date="2019" name="Int. J. Syst. Evol. Microbiol.">
        <title>The Global Catalogue of Microorganisms (GCM) 10K type strain sequencing project: providing services to taxonomists for standard genome sequencing and annotation.</title>
        <authorList>
            <consortium name="The Broad Institute Genomics Platform"/>
            <consortium name="The Broad Institute Genome Sequencing Center for Infectious Disease"/>
            <person name="Wu L."/>
            <person name="Ma J."/>
        </authorList>
    </citation>
    <scope>NUCLEOTIDE SEQUENCE [LARGE SCALE GENOMIC DNA]</scope>
    <source>
        <strain evidence="2">JCM 17666</strain>
    </source>
</reference>
<dbReference type="InterPro" id="IPR014710">
    <property type="entry name" value="RmlC-like_jellyroll"/>
</dbReference>
<keyword evidence="2" id="KW-1185">Reference proteome</keyword>
<gene>
    <name evidence="1" type="ORF">GCM10023144_09450</name>
</gene>
<dbReference type="GO" id="GO:0051213">
    <property type="term" value="F:dioxygenase activity"/>
    <property type="evidence" value="ECO:0007669"/>
    <property type="project" value="UniProtKB-KW"/>
</dbReference>
<accession>A0ABP8GKU8</accession>
<organism evidence="1 2">
    <name type="scientific">Pigmentiphaga soli</name>
    <dbReference type="NCBI Taxonomy" id="1007095"/>
    <lineage>
        <taxon>Bacteria</taxon>
        <taxon>Pseudomonadati</taxon>
        <taxon>Pseudomonadota</taxon>
        <taxon>Betaproteobacteria</taxon>
        <taxon>Burkholderiales</taxon>
        <taxon>Alcaligenaceae</taxon>
        <taxon>Pigmentiphaga</taxon>
    </lineage>
</organism>
<keyword evidence="1" id="KW-0223">Dioxygenase</keyword>
<evidence type="ECO:0000313" key="1">
    <source>
        <dbReference type="EMBL" id="GAA4326238.1"/>
    </source>
</evidence>